<evidence type="ECO:0000313" key="2">
    <source>
        <dbReference type="Proteomes" id="UP000191154"/>
    </source>
</evidence>
<sequence length="63" mass="7112">MNSNLASTSYKRYAKQSSEILIKRQINGKEVKILSESDIEAIKKDTKQQATIKSECKSGRAHK</sequence>
<proteinExistence type="predicted"/>
<reference evidence="1 2" key="1">
    <citation type="submission" date="2016-05" db="EMBL/GenBank/DDBJ databases">
        <title>Microbial solvent formation.</title>
        <authorList>
            <person name="Poehlein A."/>
            <person name="Montoya Solano J.D."/>
            <person name="Flitsch S."/>
            <person name="Krabben P."/>
            <person name="Duerre P."/>
            <person name="Daniel R."/>
        </authorList>
    </citation>
    <scope>NUCLEOTIDE SEQUENCE [LARGE SCALE GENOMIC DNA]</scope>
    <source>
        <strain evidence="1 2">L1-8</strain>
    </source>
</reference>
<name>A0A1S8N5B7_CLOSA</name>
<dbReference type="EMBL" id="LZYZ01000004">
    <property type="protein sequence ID" value="OOM11716.1"/>
    <property type="molecule type" value="Genomic_DNA"/>
</dbReference>
<protein>
    <submittedName>
        <fullName evidence="1">Uncharacterized protein</fullName>
    </submittedName>
</protein>
<dbReference type="AlphaFoldDB" id="A0A1S8N5B7"/>
<gene>
    <name evidence="1" type="ORF">CLOSAC_21430</name>
</gene>
<dbReference type="Proteomes" id="UP000191154">
    <property type="component" value="Unassembled WGS sequence"/>
</dbReference>
<accession>A0A1S8N5B7</accession>
<comment type="caution">
    <text evidence="1">The sequence shown here is derived from an EMBL/GenBank/DDBJ whole genome shotgun (WGS) entry which is preliminary data.</text>
</comment>
<organism evidence="1 2">
    <name type="scientific">Clostridium saccharobutylicum</name>
    <dbReference type="NCBI Taxonomy" id="169679"/>
    <lineage>
        <taxon>Bacteria</taxon>
        <taxon>Bacillati</taxon>
        <taxon>Bacillota</taxon>
        <taxon>Clostridia</taxon>
        <taxon>Eubacteriales</taxon>
        <taxon>Clostridiaceae</taxon>
        <taxon>Clostridium</taxon>
    </lineage>
</organism>
<evidence type="ECO:0000313" key="1">
    <source>
        <dbReference type="EMBL" id="OOM11716.1"/>
    </source>
</evidence>
<dbReference type="RefSeq" id="WP_077865416.1">
    <property type="nucleotide sequence ID" value="NZ_LZYZ01000004.1"/>
</dbReference>